<protein>
    <submittedName>
        <fullName evidence="6">WHG domain-containing protein</fullName>
    </submittedName>
</protein>
<dbReference type="SUPFAM" id="SSF46689">
    <property type="entry name" value="Homeodomain-like"/>
    <property type="match status" value="1"/>
</dbReference>
<feature type="DNA-binding region" description="H-T-H motif" evidence="4">
    <location>
        <begin position="28"/>
        <end position="47"/>
    </location>
</feature>
<dbReference type="InterPro" id="IPR036271">
    <property type="entry name" value="Tet_transcr_reg_TetR-rel_C_sf"/>
</dbReference>
<keyword evidence="1" id="KW-0805">Transcription regulation</keyword>
<dbReference type="AlphaFoldDB" id="A0A7G9R937"/>
<dbReference type="InterPro" id="IPR001647">
    <property type="entry name" value="HTH_TetR"/>
</dbReference>
<dbReference type="Gene3D" id="1.10.10.60">
    <property type="entry name" value="Homeodomain-like"/>
    <property type="match status" value="1"/>
</dbReference>
<evidence type="ECO:0000256" key="2">
    <source>
        <dbReference type="ARBA" id="ARBA00023125"/>
    </source>
</evidence>
<reference evidence="6 7" key="1">
    <citation type="submission" date="2020-08" db="EMBL/GenBank/DDBJ databases">
        <title>Genome sequence of Nocardioides mesophilus KACC 16243T.</title>
        <authorList>
            <person name="Hyun D.-W."/>
            <person name="Bae J.-W."/>
        </authorList>
    </citation>
    <scope>NUCLEOTIDE SEQUENCE [LARGE SCALE GENOMIC DNA]</scope>
    <source>
        <strain evidence="6 7">KACC 16243</strain>
    </source>
</reference>
<evidence type="ECO:0000256" key="4">
    <source>
        <dbReference type="PROSITE-ProRule" id="PRU00335"/>
    </source>
</evidence>
<dbReference type="RefSeq" id="WP_187577954.1">
    <property type="nucleotide sequence ID" value="NZ_CP060713.1"/>
</dbReference>
<keyword evidence="7" id="KW-1185">Reference proteome</keyword>
<feature type="domain" description="HTH tetR-type" evidence="5">
    <location>
        <begin position="5"/>
        <end position="65"/>
    </location>
</feature>
<evidence type="ECO:0000259" key="5">
    <source>
        <dbReference type="PROSITE" id="PS50977"/>
    </source>
</evidence>
<evidence type="ECO:0000256" key="3">
    <source>
        <dbReference type="ARBA" id="ARBA00023163"/>
    </source>
</evidence>
<dbReference type="InterPro" id="IPR025996">
    <property type="entry name" value="MT1864/Rv1816-like_C"/>
</dbReference>
<dbReference type="EMBL" id="CP060713">
    <property type="protein sequence ID" value="QNN52112.1"/>
    <property type="molecule type" value="Genomic_DNA"/>
</dbReference>
<dbReference type="PROSITE" id="PS50977">
    <property type="entry name" value="HTH_TETR_2"/>
    <property type="match status" value="1"/>
</dbReference>
<evidence type="ECO:0000256" key="1">
    <source>
        <dbReference type="ARBA" id="ARBA00023015"/>
    </source>
</evidence>
<name>A0A7G9R937_9ACTN</name>
<gene>
    <name evidence="6" type="ORF">H9L09_16625</name>
</gene>
<organism evidence="6 7">
    <name type="scientific">Nocardioides mesophilus</name>
    <dbReference type="NCBI Taxonomy" id="433659"/>
    <lineage>
        <taxon>Bacteria</taxon>
        <taxon>Bacillati</taxon>
        <taxon>Actinomycetota</taxon>
        <taxon>Actinomycetes</taxon>
        <taxon>Propionibacteriales</taxon>
        <taxon>Nocardioidaceae</taxon>
        <taxon>Nocardioides</taxon>
    </lineage>
</organism>
<dbReference type="Gene3D" id="1.10.357.10">
    <property type="entry name" value="Tetracycline Repressor, domain 2"/>
    <property type="match status" value="1"/>
</dbReference>
<dbReference type="SUPFAM" id="SSF48498">
    <property type="entry name" value="Tetracyclin repressor-like, C-terminal domain"/>
    <property type="match status" value="1"/>
</dbReference>
<evidence type="ECO:0000313" key="7">
    <source>
        <dbReference type="Proteomes" id="UP000515947"/>
    </source>
</evidence>
<keyword evidence="2 4" id="KW-0238">DNA-binding</keyword>
<keyword evidence="3" id="KW-0804">Transcription</keyword>
<dbReference type="Pfam" id="PF13305">
    <property type="entry name" value="TetR_C_33"/>
    <property type="match status" value="1"/>
</dbReference>
<dbReference type="GO" id="GO:0003677">
    <property type="term" value="F:DNA binding"/>
    <property type="evidence" value="ECO:0007669"/>
    <property type="project" value="UniProtKB-UniRule"/>
</dbReference>
<accession>A0A7G9R937</accession>
<dbReference type="InterPro" id="IPR009057">
    <property type="entry name" value="Homeodomain-like_sf"/>
</dbReference>
<evidence type="ECO:0000313" key="6">
    <source>
        <dbReference type="EMBL" id="QNN52112.1"/>
    </source>
</evidence>
<dbReference type="Proteomes" id="UP000515947">
    <property type="component" value="Chromosome"/>
</dbReference>
<proteinExistence type="predicted"/>
<dbReference type="KEGG" id="nmes:H9L09_16625"/>
<sequence length="192" mass="20429">MPRAGLTTERVVRAAADLADEKGFVAVTASAVARLFDVRAASLYTHVAGTDDLRTRVALLALEELADLAAAAVAGRARADALVAFANVYRDYARTHPGRYDATRLRLDATTAAASAGGRHAALTRAILRGYGLAGDDETHAVRLVGSVLHGYASLELAGSFDHSDPPGDTTWPRILDGLDRMLRTWTDTDRS</sequence>